<dbReference type="Proteomes" id="UP001165121">
    <property type="component" value="Unassembled WGS sequence"/>
</dbReference>
<evidence type="ECO:0000313" key="1">
    <source>
        <dbReference type="EMBL" id="GMF67964.1"/>
    </source>
</evidence>
<reference evidence="1" key="1">
    <citation type="submission" date="2023-04" db="EMBL/GenBank/DDBJ databases">
        <title>Phytophthora fragariaefolia NBRC 109709.</title>
        <authorList>
            <person name="Ichikawa N."/>
            <person name="Sato H."/>
            <person name="Tonouchi N."/>
        </authorList>
    </citation>
    <scope>NUCLEOTIDE SEQUENCE</scope>
    <source>
        <strain evidence="1">NBRC 109709</strain>
    </source>
</reference>
<accession>A0A9W6YL84</accession>
<dbReference type="EMBL" id="BSXT01008890">
    <property type="protein sequence ID" value="GMF67964.1"/>
    <property type="molecule type" value="Genomic_DNA"/>
</dbReference>
<keyword evidence="2" id="KW-1185">Reference proteome</keyword>
<name>A0A9W6YL84_9STRA</name>
<evidence type="ECO:0000313" key="2">
    <source>
        <dbReference type="Proteomes" id="UP001165121"/>
    </source>
</evidence>
<protein>
    <submittedName>
        <fullName evidence="1">Unnamed protein product</fullName>
    </submittedName>
</protein>
<organism evidence="1 2">
    <name type="scientific">Phytophthora fragariaefolia</name>
    <dbReference type="NCBI Taxonomy" id="1490495"/>
    <lineage>
        <taxon>Eukaryota</taxon>
        <taxon>Sar</taxon>
        <taxon>Stramenopiles</taxon>
        <taxon>Oomycota</taxon>
        <taxon>Peronosporomycetes</taxon>
        <taxon>Peronosporales</taxon>
        <taxon>Peronosporaceae</taxon>
        <taxon>Phytophthora</taxon>
    </lineage>
</organism>
<proteinExistence type="predicted"/>
<dbReference type="AlphaFoldDB" id="A0A9W6YL84"/>
<gene>
    <name evidence="1" type="ORF">Pfra01_002841800</name>
</gene>
<sequence length="209" mass="22470">MSLLGKMSAQKSALLREEVSVGDVAEVGLHGVCVVGDGGESDDGTGDGELHDGGGLLSRFKANWQVRLLGTPAHCVLLSSPHMMQRTRSVRQCNFDVESSGFPAGVHNLALYLRRVIVFDWTTEFWWYSALVVETLRSSSTWHGHHSAMTTTGTGIITSMFSVADHDCRPVAALLGALPCFQLPGNACLRYRAASGRLPGTLAGLLRTD</sequence>
<comment type="caution">
    <text evidence="1">The sequence shown here is derived from an EMBL/GenBank/DDBJ whole genome shotgun (WGS) entry which is preliminary data.</text>
</comment>